<dbReference type="OrthoDB" id="2088138at2"/>
<comment type="caution">
    <text evidence="3">The sequence shown here is derived from an EMBL/GenBank/DDBJ whole genome shotgun (WGS) entry which is preliminary data.</text>
</comment>
<dbReference type="RefSeq" id="WP_061400383.1">
    <property type="nucleotide sequence ID" value="NZ_LSNG01000031.1"/>
</dbReference>
<dbReference type="EMBL" id="LSNG01000031">
    <property type="protein sequence ID" value="KXN75991.1"/>
    <property type="molecule type" value="Genomic_DNA"/>
</dbReference>
<feature type="region of interest" description="Disordered" evidence="1">
    <location>
        <begin position="23"/>
        <end position="50"/>
    </location>
</feature>
<keyword evidence="2" id="KW-0732">Signal</keyword>
<evidence type="ECO:0000256" key="1">
    <source>
        <dbReference type="SAM" id="MobiDB-lite"/>
    </source>
</evidence>
<feature type="compositionally biased region" description="Basic and acidic residues" evidence="1">
    <location>
        <begin position="203"/>
        <end position="212"/>
    </location>
</feature>
<feature type="compositionally biased region" description="Acidic residues" evidence="1">
    <location>
        <begin position="281"/>
        <end position="292"/>
    </location>
</feature>
<dbReference type="PROSITE" id="PS51257">
    <property type="entry name" value="PROKAR_LIPOPROTEIN"/>
    <property type="match status" value="1"/>
</dbReference>
<organism evidence="3 4">
    <name type="scientific">Lactobacillus johnsonii</name>
    <dbReference type="NCBI Taxonomy" id="33959"/>
    <lineage>
        <taxon>Bacteria</taxon>
        <taxon>Bacillati</taxon>
        <taxon>Bacillota</taxon>
        <taxon>Bacilli</taxon>
        <taxon>Lactobacillales</taxon>
        <taxon>Lactobacillaceae</taxon>
        <taxon>Lactobacillus</taxon>
    </lineage>
</organism>
<feature type="chain" id="PRO_5040783537" description="Lj928 prophage protein" evidence="2">
    <location>
        <begin position="21"/>
        <end position="292"/>
    </location>
</feature>
<proteinExistence type="predicted"/>
<protein>
    <recommendedName>
        <fullName evidence="5">Lj928 prophage protein</fullName>
    </recommendedName>
</protein>
<evidence type="ECO:0000313" key="4">
    <source>
        <dbReference type="Proteomes" id="UP000070346"/>
    </source>
</evidence>
<dbReference type="AlphaFoldDB" id="A0A9X0LXK0"/>
<feature type="compositionally biased region" description="Basic and acidic residues" evidence="1">
    <location>
        <begin position="144"/>
        <end position="155"/>
    </location>
</feature>
<sequence length="292" mass="31501">MKKKYVIAASLLVVMGISTAACSSNSNKSNSTVQSSKSVHKKKAAKLPKPDYATAEDAEAALNAGKVLEGKTVRFRVNDLRPKSAFGYNLETGEHLNFVSPHNPKVKVGDVVIVKVKEVTSTLGSFVIKYSNLHKVPLNSLSKAEKDKLNKKPNTEDETDSDSDTTSANQNSSQQNNAKSTSSNTQNVEAAKQQSKPKSQGEINKELGHDPKGAPLLPGQDHAAGANVNGDPDPWVQGQIDWAIREGYMNPDGTDTEKGKQLLQQGSNDEDADSNNSSYDTNDDDSSYDTDY</sequence>
<evidence type="ECO:0000256" key="2">
    <source>
        <dbReference type="SAM" id="SignalP"/>
    </source>
</evidence>
<evidence type="ECO:0008006" key="5">
    <source>
        <dbReference type="Google" id="ProtNLM"/>
    </source>
</evidence>
<gene>
    <name evidence="3" type="ORF">AYJ53_08190</name>
</gene>
<feature type="region of interest" description="Disordered" evidence="1">
    <location>
        <begin position="144"/>
        <end position="292"/>
    </location>
</feature>
<feature type="compositionally biased region" description="Low complexity" evidence="1">
    <location>
        <begin position="23"/>
        <end position="37"/>
    </location>
</feature>
<dbReference type="Proteomes" id="UP000070346">
    <property type="component" value="Unassembled WGS sequence"/>
</dbReference>
<feature type="compositionally biased region" description="Polar residues" evidence="1">
    <location>
        <begin position="192"/>
        <end position="202"/>
    </location>
</feature>
<feature type="signal peptide" evidence="2">
    <location>
        <begin position="1"/>
        <end position="20"/>
    </location>
</feature>
<name>A0A9X0LXK0_LACJH</name>
<evidence type="ECO:0000313" key="3">
    <source>
        <dbReference type="EMBL" id="KXN75991.1"/>
    </source>
</evidence>
<reference evidence="3 4" key="1">
    <citation type="submission" date="2016-02" db="EMBL/GenBank/DDBJ databases">
        <title>Complete Genome Sequences of Lactobacillus johnsonii Strain W1.</title>
        <authorList>
            <person name="Sun Y."/>
            <person name="Wu X."/>
        </authorList>
    </citation>
    <scope>NUCLEOTIDE SEQUENCE [LARGE SCALE GENOMIC DNA]</scope>
    <source>
        <strain evidence="3 4">W1</strain>
    </source>
</reference>
<accession>A0A9X0LXK0</accession>
<feature type="compositionally biased region" description="Low complexity" evidence="1">
    <location>
        <begin position="164"/>
        <end position="187"/>
    </location>
</feature>